<proteinExistence type="predicted"/>
<reference evidence="2" key="1">
    <citation type="submission" date="2021-07" db="EMBL/GenBank/DDBJ databases">
        <title>Complete genome sequence of Crassaminicella sp. 143-21, isolated from a deep-sea hydrothermal vent.</title>
        <authorList>
            <person name="Li X."/>
        </authorList>
    </citation>
    <scope>NUCLEOTIDE SEQUENCE</scope>
    <source>
        <strain evidence="2">143-21</strain>
    </source>
</reference>
<feature type="transmembrane region" description="Helical" evidence="1">
    <location>
        <begin position="70"/>
        <end position="90"/>
    </location>
</feature>
<gene>
    <name evidence="2" type="primary">yabQ</name>
    <name evidence="2" type="ORF">KVH43_05950</name>
</gene>
<name>A0ABX8RFJ6_9CLOT</name>
<keyword evidence="1" id="KW-0812">Transmembrane</keyword>
<dbReference type="NCBIfam" id="TIGR02893">
    <property type="entry name" value="spore_yabQ"/>
    <property type="match status" value="1"/>
</dbReference>
<dbReference type="Pfam" id="PF09578">
    <property type="entry name" value="Spore_YabQ"/>
    <property type="match status" value="1"/>
</dbReference>
<evidence type="ECO:0000256" key="1">
    <source>
        <dbReference type="SAM" id="Phobius"/>
    </source>
</evidence>
<protein>
    <submittedName>
        <fullName evidence="2">Spore cortex biosynthesis protein YabQ</fullName>
    </submittedName>
</protein>
<keyword evidence="1" id="KW-1133">Transmembrane helix</keyword>
<keyword evidence="3" id="KW-1185">Reference proteome</keyword>
<dbReference type="EMBL" id="CP078093">
    <property type="protein sequence ID" value="QXM07232.1"/>
    <property type="molecule type" value="Genomic_DNA"/>
</dbReference>
<dbReference type="InterPro" id="IPR019074">
    <property type="entry name" value="YabQ"/>
</dbReference>
<dbReference type="RefSeq" id="WP_218283918.1">
    <property type="nucleotide sequence ID" value="NZ_CP078093.1"/>
</dbReference>
<evidence type="ECO:0000313" key="2">
    <source>
        <dbReference type="EMBL" id="QXM07232.1"/>
    </source>
</evidence>
<dbReference type="Proteomes" id="UP000886818">
    <property type="component" value="Chromosome"/>
</dbReference>
<feature type="transmembrane region" description="Helical" evidence="1">
    <location>
        <begin position="111"/>
        <end position="130"/>
    </location>
</feature>
<keyword evidence="1" id="KW-0472">Membrane</keyword>
<accession>A0ABX8RFJ6</accession>
<feature type="transmembrane region" description="Helical" evidence="1">
    <location>
        <begin position="41"/>
        <end position="64"/>
    </location>
</feature>
<sequence>MITYVSEQIYVFLTTLYGGIIIGFIYDLYRILRCIFKPKKIATIIEDLIFWIVIAIIAVHVLLFSNDGQLRFYVFLGFLIGAILYNRILSRFVIRGILILLNKLKSLLMKLLRIILFPIKIIKKFFVMLFCPLKKKFSPLYLRMKRLFLMVKIWYRDMVKYTKFMRNKK</sequence>
<evidence type="ECO:0000313" key="3">
    <source>
        <dbReference type="Proteomes" id="UP000886818"/>
    </source>
</evidence>
<feature type="transmembrane region" description="Helical" evidence="1">
    <location>
        <begin position="12"/>
        <end position="29"/>
    </location>
</feature>
<organism evidence="2 3">
    <name type="scientific">Crassaminicella indica</name>
    <dbReference type="NCBI Taxonomy" id="2855394"/>
    <lineage>
        <taxon>Bacteria</taxon>
        <taxon>Bacillati</taxon>
        <taxon>Bacillota</taxon>
        <taxon>Clostridia</taxon>
        <taxon>Eubacteriales</taxon>
        <taxon>Clostridiaceae</taxon>
        <taxon>Crassaminicella</taxon>
    </lineage>
</organism>